<feature type="transmembrane region" description="Helical" evidence="7">
    <location>
        <begin position="280"/>
        <end position="305"/>
    </location>
</feature>
<dbReference type="OrthoDB" id="9809173at2"/>
<dbReference type="PANTHER" id="PTHR30193">
    <property type="entry name" value="ABC TRANSPORTER PERMEASE PROTEIN"/>
    <property type="match status" value="1"/>
</dbReference>
<dbReference type="GO" id="GO:0005886">
    <property type="term" value="C:plasma membrane"/>
    <property type="evidence" value="ECO:0007669"/>
    <property type="project" value="UniProtKB-SubCell"/>
</dbReference>
<dbReference type="PANTHER" id="PTHR30193:SF37">
    <property type="entry name" value="INNER MEMBRANE ABC TRANSPORTER PERMEASE PROTEIN YCJO"/>
    <property type="match status" value="1"/>
</dbReference>
<evidence type="ECO:0000259" key="8">
    <source>
        <dbReference type="PROSITE" id="PS50928"/>
    </source>
</evidence>
<dbReference type="InterPro" id="IPR035906">
    <property type="entry name" value="MetI-like_sf"/>
</dbReference>
<evidence type="ECO:0000256" key="7">
    <source>
        <dbReference type="RuleBase" id="RU363032"/>
    </source>
</evidence>
<feature type="transmembrane region" description="Helical" evidence="7">
    <location>
        <begin position="33"/>
        <end position="55"/>
    </location>
</feature>
<evidence type="ECO:0000256" key="3">
    <source>
        <dbReference type="ARBA" id="ARBA00022475"/>
    </source>
</evidence>
<keyword evidence="10" id="KW-1185">Reference proteome</keyword>
<comment type="similarity">
    <text evidence="7">Belongs to the binding-protein-dependent transport system permease family.</text>
</comment>
<keyword evidence="6 7" id="KW-0472">Membrane</keyword>
<gene>
    <name evidence="9" type="ORF">GT003_16670</name>
</gene>
<keyword evidence="2 7" id="KW-0813">Transport</keyword>
<evidence type="ECO:0000313" key="9">
    <source>
        <dbReference type="EMBL" id="NBC70637.1"/>
    </source>
</evidence>
<dbReference type="SUPFAM" id="SSF161098">
    <property type="entry name" value="MetI-like"/>
    <property type="match status" value="1"/>
</dbReference>
<comment type="caution">
    <text evidence="9">The sequence shown here is derived from an EMBL/GenBank/DDBJ whole genome shotgun (WGS) entry which is preliminary data.</text>
</comment>
<evidence type="ECO:0000313" key="10">
    <source>
        <dbReference type="Proteomes" id="UP000558113"/>
    </source>
</evidence>
<evidence type="ECO:0000256" key="2">
    <source>
        <dbReference type="ARBA" id="ARBA00022448"/>
    </source>
</evidence>
<dbReference type="EMBL" id="JAAAMU010000008">
    <property type="protein sequence ID" value="NBC70637.1"/>
    <property type="molecule type" value="Genomic_DNA"/>
</dbReference>
<dbReference type="CDD" id="cd06261">
    <property type="entry name" value="TM_PBP2"/>
    <property type="match status" value="1"/>
</dbReference>
<feature type="transmembrane region" description="Helical" evidence="7">
    <location>
        <begin position="94"/>
        <end position="117"/>
    </location>
</feature>
<dbReference type="GO" id="GO:0055085">
    <property type="term" value="P:transmembrane transport"/>
    <property type="evidence" value="ECO:0007669"/>
    <property type="project" value="InterPro"/>
</dbReference>
<evidence type="ECO:0000256" key="1">
    <source>
        <dbReference type="ARBA" id="ARBA00004651"/>
    </source>
</evidence>
<reference evidence="9 10" key="1">
    <citation type="submission" date="2020-01" db="EMBL/GenBank/DDBJ databases">
        <title>Paenibacillus soybeanensis sp. nov. isolated from the nodules of soybean (Glycine max(L.) Merr).</title>
        <authorList>
            <person name="Wang H."/>
        </authorList>
    </citation>
    <scope>NUCLEOTIDE SEQUENCE [LARGE SCALE GENOMIC DNA]</scope>
    <source>
        <strain evidence="9 10">DSM 23054</strain>
    </source>
</reference>
<feature type="transmembrane region" description="Helical" evidence="7">
    <location>
        <begin position="175"/>
        <end position="198"/>
    </location>
</feature>
<dbReference type="InterPro" id="IPR051393">
    <property type="entry name" value="ABC_transporter_permease"/>
</dbReference>
<dbReference type="Gene3D" id="1.10.3720.10">
    <property type="entry name" value="MetI-like"/>
    <property type="match status" value="1"/>
</dbReference>
<comment type="subcellular location">
    <subcellularLocation>
        <location evidence="1 7">Cell membrane</location>
        <topology evidence="1 7">Multi-pass membrane protein</topology>
    </subcellularLocation>
</comment>
<sequence length="312" mass="35181">MERAADIDIPAVRSAGAEAVVRRRKRRLDADPIGYLLILPFYLFLLLFVLAPIGYNLFLSFTNYNLDTMHGVGINNYKALFYDRFFGIALKNTAIYAFFTLVLTVAFGQILAVFLNYKWGGIKWVRMSFFSPYVISMVAASMIWLWIYEPSHGVANTLLEAIGLNKVQWLQDTKWAMPAVIFTGFWKFLGYNVVIFLAGLQGISRDLYEAAAVDGAGGFRQYLKITIPQLMPVTFFLIVTGLINNFNVFEQIQIMTGGGPLNSTTTLVHQIYNRAFQEFLIGYAAAMSIVLLFLVALLTAANFWYGSRSHES</sequence>
<dbReference type="RefSeq" id="WP_161699802.1">
    <property type="nucleotide sequence ID" value="NZ_JAAAMU010000008.1"/>
</dbReference>
<dbReference type="Proteomes" id="UP000558113">
    <property type="component" value="Unassembled WGS sequence"/>
</dbReference>
<dbReference type="PROSITE" id="PS50928">
    <property type="entry name" value="ABC_TM1"/>
    <property type="match status" value="1"/>
</dbReference>
<accession>A0A7X5BZE4</accession>
<evidence type="ECO:0000256" key="6">
    <source>
        <dbReference type="ARBA" id="ARBA00023136"/>
    </source>
</evidence>
<dbReference type="AlphaFoldDB" id="A0A7X5BZE4"/>
<evidence type="ECO:0000256" key="4">
    <source>
        <dbReference type="ARBA" id="ARBA00022692"/>
    </source>
</evidence>
<feature type="transmembrane region" description="Helical" evidence="7">
    <location>
        <begin position="129"/>
        <end position="148"/>
    </location>
</feature>
<keyword evidence="5 7" id="KW-1133">Transmembrane helix</keyword>
<dbReference type="Pfam" id="PF00528">
    <property type="entry name" value="BPD_transp_1"/>
    <property type="match status" value="1"/>
</dbReference>
<feature type="domain" description="ABC transmembrane type-1" evidence="8">
    <location>
        <begin position="90"/>
        <end position="302"/>
    </location>
</feature>
<evidence type="ECO:0000256" key="5">
    <source>
        <dbReference type="ARBA" id="ARBA00022989"/>
    </source>
</evidence>
<organism evidence="9 10">
    <name type="scientific">Paenibacillus sacheonensis</name>
    <dbReference type="NCBI Taxonomy" id="742054"/>
    <lineage>
        <taxon>Bacteria</taxon>
        <taxon>Bacillati</taxon>
        <taxon>Bacillota</taxon>
        <taxon>Bacilli</taxon>
        <taxon>Bacillales</taxon>
        <taxon>Paenibacillaceae</taxon>
        <taxon>Paenibacillus</taxon>
    </lineage>
</organism>
<dbReference type="InterPro" id="IPR000515">
    <property type="entry name" value="MetI-like"/>
</dbReference>
<proteinExistence type="inferred from homology"/>
<keyword evidence="3" id="KW-1003">Cell membrane</keyword>
<protein>
    <submittedName>
        <fullName evidence="9">ABC transporter permease subunit</fullName>
    </submittedName>
</protein>
<keyword evidence="4 7" id="KW-0812">Transmembrane</keyword>
<name>A0A7X5BZE4_9BACL</name>